<dbReference type="KEGG" id="fcr:HYN56_08730"/>
<proteinExistence type="predicted"/>
<evidence type="ECO:0000256" key="1">
    <source>
        <dbReference type="SAM" id="SignalP"/>
    </source>
</evidence>
<name>A0A2S1YJW7_9FLAO</name>
<keyword evidence="1" id="KW-0732">Signal</keyword>
<evidence type="ECO:0000313" key="2">
    <source>
        <dbReference type="EMBL" id="AWK04316.1"/>
    </source>
</evidence>
<evidence type="ECO:0000313" key="3">
    <source>
        <dbReference type="Proteomes" id="UP000245250"/>
    </source>
</evidence>
<dbReference type="OrthoDB" id="1357801at2"/>
<organism evidence="2 3">
    <name type="scientific">Flavobacterium crocinum</name>
    <dbReference type="NCBI Taxonomy" id="2183896"/>
    <lineage>
        <taxon>Bacteria</taxon>
        <taxon>Pseudomonadati</taxon>
        <taxon>Bacteroidota</taxon>
        <taxon>Flavobacteriia</taxon>
        <taxon>Flavobacteriales</taxon>
        <taxon>Flavobacteriaceae</taxon>
        <taxon>Flavobacterium</taxon>
    </lineage>
</organism>
<dbReference type="RefSeq" id="WP_109191822.1">
    <property type="nucleotide sequence ID" value="NZ_CP029255.1"/>
</dbReference>
<keyword evidence="3" id="KW-1185">Reference proteome</keyword>
<gene>
    <name evidence="2" type="ORF">HYN56_08730</name>
</gene>
<dbReference type="AlphaFoldDB" id="A0A2S1YJW7"/>
<sequence>MKNLFKIIILCLLFCYSSYAQQLVENTKDMSLLKENEFLFVNKPLKDLLKEIRPEIKTVFVIDRYFCFNFRTLDEFKKDEGSIDDSVMLFVYVKDFIEWKWENRPKNTETVWSKEDVEKYGGLQVARIEIINGKD</sequence>
<accession>A0A2S1YJW7</accession>
<dbReference type="Proteomes" id="UP000245250">
    <property type="component" value="Chromosome"/>
</dbReference>
<feature type="signal peptide" evidence="1">
    <location>
        <begin position="1"/>
        <end position="22"/>
    </location>
</feature>
<dbReference type="EMBL" id="CP029255">
    <property type="protein sequence ID" value="AWK04316.1"/>
    <property type="molecule type" value="Genomic_DNA"/>
</dbReference>
<feature type="chain" id="PRO_5015701943" evidence="1">
    <location>
        <begin position="23"/>
        <end position="135"/>
    </location>
</feature>
<protein>
    <submittedName>
        <fullName evidence="2">Uncharacterized protein</fullName>
    </submittedName>
</protein>
<reference evidence="2 3" key="1">
    <citation type="submission" date="2018-05" db="EMBL/GenBank/DDBJ databases">
        <title>Genome sequencing of Flavobacterium sp. HYN0056.</title>
        <authorList>
            <person name="Yi H."/>
            <person name="Baek C."/>
        </authorList>
    </citation>
    <scope>NUCLEOTIDE SEQUENCE [LARGE SCALE GENOMIC DNA]</scope>
    <source>
        <strain evidence="2 3">HYN0056</strain>
    </source>
</reference>